<dbReference type="EMBL" id="NRST01000001">
    <property type="protein sequence ID" value="PAW55699.1"/>
    <property type="molecule type" value="Genomic_DNA"/>
</dbReference>
<keyword evidence="1" id="KW-0732">Signal</keyword>
<gene>
    <name evidence="2" type="ORF">CKQ80_10430</name>
</gene>
<evidence type="ECO:0000313" key="3">
    <source>
        <dbReference type="Proteomes" id="UP000217830"/>
    </source>
</evidence>
<dbReference type="Proteomes" id="UP000217830">
    <property type="component" value="Unassembled WGS sequence"/>
</dbReference>
<feature type="signal peptide" evidence="1">
    <location>
        <begin position="1"/>
        <end position="21"/>
    </location>
</feature>
<evidence type="ECO:0000313" key="2">
    <source>
        <dbReference type="EMBL" id="PAW55699.1"/>
    </source>
</evidence>
<dbReference type="Pfam" id="PF12266">
    <property type="entry name" value="DUF3613"/>
    <property type="match status" value="1"/>
</dbReference>
<dbReference type="RefSeq" id="WP_041068008.1">
    <property type="nucleotide sequence ID" value="NZ_NRSS01000001.1"/>
</dbReference>
<dbReference type="AlphaFoldDB" id="A0A2A2PJB3"/>
<keyword evidence="3" id="KW-1185">Reference proteome</keyword>
<comment type="caution">
    <text evidence="2">The sequence shown here is derived from an EMBL/GenBank/DDBJ whole genome shotgun (WGS) entry which is preliminary data.</text>
</comment>
<accession>A0A2A2PJB3</accession>
<evidence type="ECO:0000256" key="1">
    <source>
        <dbReference type="SAM" id="SignalP"/>
    </source>
</evidence>
<reference evidence="2 3" key="1">
    <citation type="submission" date="2017-08" db="EMBL/GenBank/DDBJ databases">
        <title>Draft Genome Sequence of Pseudomonas moraviensis TYU6, isolated from Taxus cuspidata by using PacBio Single-Molecule Real-Time Technology.</title>
        <authorList>
            <person name="Baek K.-H."/>
            <person name="Mishra A.K."/>
        </authorList>
    </citation>
    <scope>NUCLEOTIDE SEQUENCE [LARGE SCALE GENOMIC DNA]</scope>
    <source>
        <strain evidence="2 3">TYU6</strain>
    </source>
</reference>
<feature type="chain" id="PRO_5013308242" evidence="1">
    <location>
        <begin position="22"/>
        <end position="90"/>
    </location>
</feature>
<proteinExistence type="predicted"/>
<dbReference type="InterPro" id="IPR022053">
    <property type="entry name" value="DUF3613"/>
</dbReference>
<sequence length="90" mass="10003">MNTVHRLSCLILLSLPLAAQAIDAGPASAQQQETEGWLVLQSRNQAASTKPQTATAAEREQAMQRWLKKYKYEIPDFYDPDAGGKIETKN</sequence>
<name>A0A2A2PJB3_9PSED</name>
<organism evidence="2 3">
    <name type="scientific">Pseudomonas moraviensis</name>
    <dbReference type="NCBI Taxonomy" id="321662"/>
    <lineage>
        <taxon>Bacteria</taxon>
        <taxon>Pseudomonadati</taxon>
        <taxon>Pseudomonadota</taxon>
        <taxon>Gammaproteobacteria</taxon>
        <taxon>Pseudomonadales</taxon>
        <taxon>Pseudomonadaceae</taxon>
        <taxon>Pseudomonas</taxon>
    </lineage>
</organism>
<protein>
    <submittedName>
        <fullName evidence="2">DUF3613 domain-containing protein</fullName>
    </submittedName>
</protein>